<dbReference type="InterPro" id="IPR014263">
    <property type="entry name" value="Methanolan_biosynth_EpsI"/>
</dbReference>
<dbReference type="RefSeq" id="WP_243990940.1">
    <property type="nucleotide sequence ID" value="NZ_JALHLE010000004.1"/>
</dbReference>
<name>A0ABT0AYE1_9SPHN</name>
<evidence type="ECO:0000256" key="3">
    <source>
        <dbReference type="ARBA" id="ARBA00022670"/>
    </source>
</evidence>
<keyword evidence="5 10" id="KW-0378">Hydrolase</keyword>
<dbReference type="Pfam" id="PF11984">
    <property type="entry name" value="DUF3485"/>
    <property type="match status" value="1"/>
</dbReference>
<dbReference type="NCBIfam" id="TIGR02602">
    <property type="entry name" value="8TM_EpsH"/>
    <property type="match status" value="1"/>
</dbReference>
<proteinExistence type="predicted"/>
<evidence type="ECO:0000313" key="11">
    <source>
        <dbReference type="Proteomes" id="UP001162880"/>
    </source>
</evidence>
<evidence type="ECO:0000256" key="2">
    <source>
        <dbReference type="ARBA" id="ARBA00022475"/>
    </source>
</evidence>
<evidence type="ECO:0000259" key="9">
    <source>
        <dbReference type="Pfam" id="PF11984"/>
    </source>
</evidence>
<dbReference type="NCBIfam" id="TIGR04178">
    <property type="entry name" value="exo_archaeo"/>
    <property type="match status" value="1"/>
</dbReference>
<reference evidence="10" key="1">
    <citation type="submission" date="2022-03" db="EMBL/GenBank/DDBJ databases">
        <title>Identification of a novel bacterium isolated from mangrove sediments.</title>
        <authorList>
            <person name="Pan X."/>
        </authorList>
    </citation>
    <scope>NUCLEOTIDE SEQUENCE</scope>
    <source>
        <strain evidence="10">B2580</strain>
    </source>
</reference>
<dbReference type="GO" id="GO:0016787">
    <property type="term" value="F:hydrolase activity"/>
    <property type="evidence" value="ECO:0007669"/>
    <property type="project" value="UniProtKB-KW"/>
</dbReference>
<evidence type="ECO:0000256" key="6">
    <source>
        <dbReference type="ARBA" id="ARBA00022989"/>
    </source>
</evidence>
<sequence>MPPEMRAVMTSVTAAGQRLSPAWHAALVRLALVWAVLLAVFVSDWAAMARQWWDISTYNHIVLIPAILGWLVWQRWPELERLEPKVWWPGLVPFAAAAFLWLLGAMSGLDIARQAAAVAMPGAVVPLLLGVRVTAGLLFPLAYMVFLVPVGEELENMLQMITAEITVALTHLSGIPAVIDGVFIDTPAGLFEVAEACSGVKFLIAMIAFGVLAANVCFVSWRRRVALMVACLVVPIVANGIRAWGTIYAAQFFGVEVAAGFDHIVYGWFFFAIVLALVIFGAWRFFDRQPSAPVIDAEALAASPLLGRLETRAVSGGKVLAALLLLLIVVRGWAYAADTLAAPLPRQIDLPAVPGWTRVDYTPRIWWEPRAEGAGHRLLGRYRDQQGRQVDVFVALYSRQGEGHEAGGFGQGALMPDSPWAWQAPGPAFGDGRSERLLGGGTAKRLAVTWYRNGSLLSGSNARLKLAVMANHLSFHVRPTTMLILSAEDTAQGPAEEAIRHFRASTGPLGPWMDRMTHVR</sequence>
<dbReference type="InterPro" id="IPR013426">
    <property type="entry name" value="EpsH-like"/>
</dbReference>
<dbReference type="NCBIfam" id="TIGR02914">
    <property type="entry name" value="EpsI_fam"/>
    <property type="match status" value="1"/>
</dbReference>
<feature type="domain" description="Methanolan biosynthesis EpsI" evidence="9">
    <location>
        <begin position="322"/>
        <end position="509"/>
    </location>
</feature>
<feature type="transmembrane region" description="Helical" evidence="8">
    <location>
        <begin position="55"/>
        <end position="73"/>
    </location>
</feature>
<dbReference type="NCBIfam" id="TIGR03109">
    <property type="entry name" value="exosort_XrtA"/>
    <property type="match status" value="1"/>
</dbReference>
<feature type="transmembrane region" description="Helical" evidence="8">
    <location>
        <begin position="319"/>
        <end position="336"/>
    </location>
</feature>
<evidence type="ECO:0000313" key="10">
    <source>
        <dbReference type="EMBL" id="MCJ2177660.1"/>
    </source>
</evidence>
<dbReference type="InterPro" id="IPR017540">
    <property type="entry name" value="Exosortase-1"/>
</dbReference>
<evidence type="ECO:0000256" key="7">
    <source>
        <dbReference type="ARBA" id="ARBA00023136"/>
    </source>
</evidence>
<keyword evidence="7 8" id="KW-0472">Membrane</keyword>
<feature type="transmembrane region" description="Helical" evidence="8">
    <location>
        <begin position="21"/>
        <end position="43"/>
    </location>
</feature>
<gene>
    <name evidence="10" type="primary">xrtA</name>
    <name evidence="10" type="ORF">MTR64_03740</name>
</gene>
<feature type="transmembrane region" description="Helical" evidence="8">
    <location>
        <begin position="265"/>
        <end position="286"/>
    </location>
</feature>
<dbReference type="EMBL" id="JALHLE010000004">
    <property type="protein sequence ID" value="MCJ2177660.1"/>
    <property type="molecule type" value="Genomic_DNA"/>
</dbReference>
<dbReference type="EC" id="3.4.22.-" evidence="10"/>
<dbReference type="Pfam" id="PF09721">
    <property type="entry name" value="Exosortase_EpsH"/>
    <property type="match status" value="1"/>
</dbReference>
<evidence type="ECO:0000256" key="1">
    <source>
        <dbReference type="ARBA" id="ARBA00004651"/>
    </source>
</evidence>
<feature type="transmembrane region" description="Helical" evidence="8">
    <location>
        <begin position="85"/>
        <end position="103"/>
    </location>
</feature>
<feature type="transmembrane region" description="Helical" evidence="8">
    <location>
        <begin position="199"/>
        <end position="218"/>
    </location>
</feature>
<organism evidence="10 11">
    <name type="scientific">Novosphingobium album</name>
    <name type="common">ex Hu et al. 2023</name>
    <dbReference type="NCBI Taxonomy" id="2930093"/>
    <lineage>
        <taxon>Bacteria</taxon>
        <taxon>Pseudomonadati</taxon>
        <taxon>Pseudomonadota</taxon>
        <taxon>Alphaproteobacteria</taxon>
        <taxon>Sphingomonadales</taxon>
        <taxon>Sphingomonadaceae</taxon>
        <taxon>Novosphingobium</taxon>
    </lineage>
</organism>
<comment type="caution">
    <text evidence="10">The sequence shown here is derived from an EMBL/GenBank/DDBJ whole genome shotgun (WGS) entry which is preliminary data.</text>
</comment>
<evidence type="ECO:0000256" key="5">
    <source>
        <dbReference type="ARBA" id="ARBA00022801"/>
    </source>
</evidence>
<dbReference type="InterPro" id="IPR019127">
    <property type="entry name" value="Exosortase"/>
</dbReference>
<keyword evidence="3" id="KW-0645">Protease</keyword>
<comment type="subcellular location">
    <subcellularLocation>
        <location evidence="1">Cell membrane</location>
        <topology evidence="1">Multi-pass membrane protein</topology>
    </subcellularLocation>
</comment>
<keyword evidence="4 8" id="KW-0812">Transmembrane</keyword>
<feature type="transmembrane region" description="Helical" evidence="8">
    <location>
        <begin position="225"/>
        <end position="245"/>
    </location>
</feature>
<keyword evidence="2" id="KW-1003">Cell membrane</keyword>
<evidence type="ECO:0000256" key="4">
    <source>
        <dbReference type="ARBA" id="ARBA00022692"/>
    </source>
</evidence>
<feature type="transmembrane region" description="Helical" evidence="8">
    <location>
        <begin position="123"/>
        <end position="148"/>
    </location>
</feature>
<feature type="transmembrane region" description="Helical" evidence="8">
    <location>
        <begin position="160"/>
        <end position="179"/>
    </location>
</feature>
<dbReference type="Proteomes" id="UP001162880">
    <property type="component" value="Unassembled WGS sequence"/>
</dbReference>
<protein>
    <submittedName>
        <fullName evidence="10">Exosortase A</fullName>
        <ecNumber evidence="10">3.4.22.-</ecNumber>
    </submittedName>
</protein>
<evidence type="ECO:0000256" key="8">
    <source>
        <dbReference type="SAM" id="Phobius"/>
    </source>
</evidence>
<keyword evidence="6 8" id="KW-1133">Transmembrane helix</keyword>
<dbReference type="InterPro" id="IPR026392">
    <property type="entry name" value="Exo/Archaeosortase_dom"/>
</dbReference>
<accession>A0ABT0AYE1</accession>
<keyword evidence="11" id="KW-1185">Reference proteome</keyword>